<gene>
    <name evidence="1" type="ORF">AVEN_103055_1</name>
</gene>
<evidence type="ECO:0000313" key="2">
    <source>
        <dbReference type="Proteomes" id="UP000499080"/>
    </source>
</evidence>
<name>A0A4Y2BAF9_ARAVE</name>
<dbReference type="Proteomes" id="UP000499080">
    <property type="component" value="Unassembled WGS sequence"/>
</dbReference>
<accession>A0A4Y2BAF9</accession>
<proteinExistence type="predicted"/>
<protein>
    <submittedName>
        <fullName evidence="1">Uncharacterized protein</fullName>
    </submittedName>
</protein>
<comment type="caution">
    <text evidence="1">The sequence shown here is derived from an EMBL/GenBank/DDBJ whole genome shotgun (WGS) entry which is preliminary data.</text>
</comment>
<dbReference type="Gene3D" id="1.20.5.300">
    <property type="match status" value="1"/>
</dbReference>
<dbReference type="AlphaFoldDB" id="A0A4Y2BAF9"/>
<dbReference type="EMBL" id="BGPR01000059">
    <property type="protein sequence ID" value="GBL88409.1"/>
    <property type="molecule type" value="Genomic_DNA"/>
</dbReference>
<keyword evidence="2" id="KW-1185">Reference proteome</keyword>
<organism evidence="1 2">
    <name type="scientific">Araneus ventricosus</name>
    <name type="common">Orbweaver spider</name>
    <name type="synonym">Epeira ventricosa</name>
    <dbReference type="NCBI Taxonomy" id="182803"/>
    <lineage>
        <taxon>Eukaryota</taxon>
        <taxon>Metazoa</taxon>
        <taxon>Ecdysozoa</taxon>
        <taxon>Arthropoda</taxon>
        <taxon>Chelicerata</taxon>
        <taxon>Arachnida</taxon>
        <taxon>Araneae</taxon>
        <taxon>Araneomorphae</taxon>
        <taxon>Entelegynae</taxon>
        <taxon>Araneoidea</taxon>
        <taxon>Araneidae</taxon>
        <taxon>Araneus</taxon>
    </lineage>
</organism>
<sequence length="133" mass="15670">MRKQPQAYFSSRLGFIASTFGNEYRNLHRRCFIGLPSTLFIRPKERQNGIDTSVLERRTFSNFRVGEKRRITEALPRITEALRRITEALRHITETLRRITEASSRITESLRRITDKALLQNGSIQSWERIAEY</sequence>
<reference evidence="1 2" key="1">
    <citation type="journal article" date="2019" name="Sci. Rep.">
        <title>Orb-weaving spider Araneus ventricosus genome elucidates the spidroin gene catalogue.</title>
        <authorList>
            <person name="Kono N."/>
            <person name="Nakamura H."/>
            <person name="Ohtoshi R."/>
            <person name="Moran D.A.P."/>
            <person name="Shinohara A."/>
            <person name="Yoshida Y."/>
            <person name="Fujiwara M."/>
            <person name="Mori M."/>
            <person name="Tomita M."/>
            <person name="Arakawa K."/>
        </authorList>
    </citation>
    <scope>NUCLEOTIDE SEQUENCE [LARGE SCALE GENOMIC DNA]</scope>
</reference>
<evidence type="ECO:0000313" key="1">
    <source>
        <dbReference type="EMBL" id="GBL88409.1"/>
    </source>
</evidence>